<name>A0ABP9ZH70_9LACO</name>
<protein>
    <recommendedName>
        <fullName evidence="4">Aggregation promoting factor</fullName>
    </recommendedName>
</protein>
<feature type="signal peptide" evidence="1">
    <location>
        <begin position="1"/>
        <end position="31"/>
    </location>
</feature>
<dbReference type="Proteomes" id="UP001438112">
    <property type="component" value="Unassembled WGS sequence"/>
</dbReference>
<comment type="caution">
    <text evidence="2">The sequence shown here is derived from an EMBL/GenBank/DDBJ whole genome shotgun (WGS) entry which is preliminary data.</text>
</comment>
<evidence type="ECO:0000313" key="2">
    <source>
        <dbReference type="EMBL" id="GAA6114133.1"/>
    </source>
</evidence>
<dbReference type="RefSeq" id="WP_083437188.1">
    <property type="nucleotide sequence ID" value="NZ_BAABVV010000028.1"/>
</dbReference>
<accession>A0ABP9ZH70</accession>
<keyword evidence="3" id="KW-1185">Reference proteome</keyword>
<reference evidence="2 3" key="1">
    <citation type="submission" date="2024-03" db="EMBL/GenBank/DDBJ databases">
        <title>Inconsistent identification of Apilactobacillus kunkeei-related strains obtained by well-developed overall genome related indices.</title>
        <authorList>
            <person name="Maeno S."/>
            <person name="Endo A."/>
        </authorList>
    </citation>
    <scope>NUCLEOTIDE SEQUENCE [LARGE SCALE GENOMIC DNA]</scope>
    <source>
        <strain evidence="2 3">20H-10</strain>
    </source>
</reference>
<evidence type="ECO:0008006" key="4">
    <source>
        <dbReference type="Google" id="ProtNLM"/>
    </source>
</evidence>
<dbReference type="EMBL" id="BAABVV010000028">
    <property type="protein sequence ID" value="GAA6114133.1"/>
    <property type="molecule type" value="Genomic_DNA"/>
</dbReference>
<gene>
    <name evidence="2" type="ORF">AP20H10_04960</name>
</gene>
<feature type="chain" id="PRO_5045117811" description="Aggregation promoting factor" evidence="1">
    <location>
        <begin position="32"/>
        <end position="164"/>
    </location>
</feature>
<keyword evidence="1" id="KW-0732">Signal</keyword>
<evidence type="ECO:0000313" key="3">
    <source>
        <dbReference type="Proteomes" id="UP001438112"/>
    </source>
</evidence>
<sequence>MHSNNKMITFTVLVSLLIATLFLLPHTKANADVVADQQANTSTTQNNTQETENTQTQTINVKKAKKHGKKIVSSTKIKKHSSSRLHKRLSAANAAAKAFIASHESGGSYTASNGTCYGKYQLAISYYHGNFSHKNQERLADKYVKSRYGSWVAAKAFWLAHSWY</sequence>
<evidence type="ECO:0000256" key="1">
    <source>
        <dbReference type="SAM" id="SignalP"/>
    </source>
</evidence>
<proteinExistence type="predicted"/>
<organism evidence="2 3">
    <name type="scientific">Apilactobacillus apinorum</name>
    <dbReference type="NCBI Taxonomy" id="1218495"/>
    <lineage>
        <taxon>Bacteria</taxon>
        <taxon>Bacillati</taxon>
        <taxon>Bacillota</taxon>
        <taxon>Bacilli</taxon>
        <taxon>Lactobacillales</taxon>
        <taxon>Lactobacillaceae</taxon>
        <taxon>Apilactobacillus</taxon>
    </lineage>
</organism>